<sequence>MRHNYNKLNLPPTNGPEVTYCIFLRKPHSPGNYSFPHSNSLKLHWHNYPHNCPWAHLIHIILPSKLKL</sequence>
<reference evidence="1" key="1">
    <citation type="submission" date="2025-08" db="UniProtKB">
        <authorList>
            <consortium name="Ensembl"/>
        </authorList>
    </citation>
    <scope>IDENTIFICATION</scope>
</reference>
<reference evidence="1" key="2">
    <citation type="submission" date="2025-09" db="UniProtKB">
        <authorList>
            <consortium name="Ensembl"/>
        </authorList>
    </citation>
    <scope>IDENTIFICATION</scope>
</reference>
<accession>A0A8C9HU96</accession>
<proteinExistence type="predicted"/>
<evidence type="ECO:0000313" key="2">
    <source>
        <dbReference type="Proteomes" id="UP000694416"/>
    </source>
</evidence>
<name>A0A8C9HU96_9PRIM</name>
<organism evidence="1 2">
    <name type="scientific">Piliocolobus tephrosceles</name>
    <name type="common">Ugandan red Colobus</name>
    <dbReference type="NCBI Taxonomy" id="591936"/>
    <lineage>
        <taxon>Eukaryota</taxon>
        <taxon>Metazoa</taxon>
        <taxon>Chordata</taxon>
        <taxon>Craniata</taxon>
        <taxon>Vertebrata</taxon>
        <taxon>Euteleostomi</taxon>
        <taxon>Mammalia</taxon>
        <taxon>Eutheria</taxon>
        <taxon>Euarchontoglires</taxon>
        <taxon>Primates</taxon>
        <taxon>Haplorrhini</taxon>
        <taxon>Catarrhini</taxon>
        <taxon>Cercopithecidae</taxon>
        <taxon>Colobinae</taxon>
        <taxon>Piliocolobus</taxon>
    </lineage>
</organism>
<keyword evidence="2" id="KW-1185">Reference proteome</keyword>
<evidence type="ECO:0000313" key="1">
    <source>
        <dbReference type="Ensembl" id="ENSPTEP00000026652.1"/>
    </source>
</evidence>
<dbReference type="AlphaFoldDB" id="A0A8C9HU96"/>
<dbReference type="Ensembl" id="ENSPTET00000037484.1">
    <property type="protein sequence ID" value="ENSPTEP00000026652.1"/>
    <property type="gene ID" value="ENSPTEG00000026668.1"/>
</dbReference>
<dbReference type="Proteomes" id="UP000694416">
    <property type="component" value="Unplaced"/>
</dbReference>
<protein>
    <submittedName>
        <fullName evidence="1">Uncharacterized protein</fullName>
    </submittedName>
</protein>